<organism evidence="1 2">
    <name type="scientific">Balnearium lithotrophicum</name>
    <dbReference type="NCBI Taxonomy" id="223788"/>
    <lineage>
        <taxon>Bacteria</taxon>
        <taxon>Pseudomonadati</taxon>
        <taxon>Aquificota</taxon>
        <taxon>Aquificia</taxon>
        <taxon>Desulfurobacteriales</taxon>
        <taxon>Desulfurobacteriaceae</taxon>
        <taxon>Balnearium</taxon>
    </lineage>
</organism>
<accession>A0A521CJD9</accession>
<sequence length="140" mass="16623">MAVSAVEFRDIDQNRYYISVDGYCFIELNCETKRRIRRIARIFGDEIVKKENGHGIHRKTMSFGFPYELLKQAQLRGVKQAVVIFNGAVFITDVEKFFSKGFVLFFKERVERRIFLPMSEFKQINDARYLQYYELLVKGK</sequence>
<dbReference type="Proteomes" id="UP000317315">
    <property type="component" value="Unassembled WGS sequence"/>
</dbReference>
<reference evidence="1 2" key="1">
    <citation type="submission" date="2017-05" db="EMBL/GenBank/DDBJ databases">
        <authorList>
            <person name="Varghese N."/>
            <person name="Submissions S."/>
        </authorList>
    </citation>
    <scope>NUCLEOTIDE SEQUENCE [LARGE SCALE GENOMIC DNA]</scope>
    <source>
        <strain evidence="1 2">DSM 16304</strain>
    </source>
</reference>
<evidence type="ECO:0000313" key="1">
    <source>
        <dbReference type="EMBL" id="SMO59569.1"/>
    </source>
</evidence>
<dbReference type="RefSeq" id="WP_142935595.1">
    <property type="nucleotide sequence ID" value="NZ_FXTM01000013.1"/>
</dbReference>
<dbReference type="EMBL" id="FXTM01000013">
    <property type="protein sequence ID" value="SMO59569.1"/>
    <property type="molecule type" value="Genomic_DNA"/>
</dbReference>
<name>A0A521CJD9_9BACT</name>
<protein>
    <submittedName>
        <fullName evidence="1">Uncharacterized protein</fullName>
    </submittedName>
</protein>
<gene>
    <name evidence="1" type="ORF">SAMN06269117_11334</name>
</gene>
<keyword evidence="2" id="KW-1185">Reference proteome</keyword>
<evidence type="ECO:0000313" key="2">
    <source>
        <dbReference type="Proteomes" id="UP000317315"/>
    </source>
</evidence>
<dbReference type="AlphaFoldDB" id="A0A521CJD9"/>
<proteinExistence type="predicted"/>